<accession>A0A840KKP1</accession>
<protein>
    <recommendedName>
        <fullName evidence="4">Secretion system C-terminal sorting domain-containing protein</fullName>
    </recommendedName>
</protein>
<evidence type="ECO:0000313" key="5">
    <source>
        <dbReference type="EMBL" id="MBB4808073.1"/>
    </source>
</evidence>
<evidence type="ECO:0000256" key="3">
    <source>
        <dbReference type="SAM" id="SignalP"/>
    </source>
</evidence>
<keyword evidence="1 3" id="KW-0732">Signal</keyword>
<dbReference type="EMBL" id="JACHLE010000006">
    <property type="protein sequence ID" value="MBB4808073.1"/>
    <property type="molecule type" value="Genomic_DNA"/>
</dbReference>
<dbReference type="InterPro" id="IPR026444">
    <property type="entry name" value="Secre_tail"/>
</dbReference>
<feature type="domain" description="Secretion system C-terminal sorting" evidence="4">
    <location>
        <begin position="1541"/>
        <end position="1604"/>
    </location>
</feature>
<organism evidence="5 6">
    <name type="scientific">Chryseobacterium defluvii</name>
    <dbReference type="NCBI Taxonomy" id="160396"/>
    <lineage>
        <taxon>Bacteria</taxon>
        <taxon>Pseudomonadati</taxon>
        <taxon>Bacteroidota</taxon>
        <taxon>Flavobacteriia</taxon>
        <taxon>Flavobacteriales</taxon>
        <taxon>Weeksellaceae</taxon>
        <taxon>Chryseobacterium group</taxon>
        <taxon>Chryseobacterium</taxon>
    </lineage>
</organism>
<feature type="chain" id="PRO_5032828671" description="Secretion system C-terminal sorting domain-containing protein" evidence="3">
    <location>
        <begin position="21"/>
        <end position="1607"/>
    </location>
</feature>
<name>A0A840KKP1_9FLAO</name>
<dbReference type="Proteomes" id="UP000592180">
    <property type="component" value="Unassembled WGS sequence"/>
</dbReference>
<dbReference type="RefSeq" id="WP_184191612.1">
    <property type="nucleotide sequence ID" value="NZ_JACHLE010000006.1"/>
</dbReference>
<dbReference type="NCBIfam" id="TIGR04183">
    <property type="entry name" value="Por_Secre_tail"/>
    <property type="match status" value="1"/>
</dbReference>
<dbReference type="Pfam" id="PF18962">
    <property type="entry name" value="Por_Secre_tail"/>
    <property type="match status" value="1"/>
</dbReference>
<evidence type="ECO:0000256" key="2">
    <source>
        <dbReference type="SAM" id="MobiDB-lite"/>
    </source>
</evidence>
<feature type="region of interest" description="Disordered" evidence="2">
    <location>
        <begin position="653"/>
        <end position="675"/>
    </location>
</feature>
<sequence>MKRKSILIFAAMFSVAAVRASSPPLMVPGYGGKALNNSTAKFLTPYVYDLDSGFVVNQNVNEKGLVVVKGNFYKPNTSDNVKLTVKYKDAQNNWVTVWCRSFAGNYEYNEELTVNFELPASALNAYTVKVELSSDSDIANWQTITWDKMVTHYKQSNYTYGNCDLDENQYTILFTPKKNGTVLYNPNGSVSGVKDRVTSQHLAKKLDNTLSFQGDALLDNTNTVSPVINITNPNSLATIASSQKYIYQGSDASPFEFSYHDPVYMFAGKFSNESFFINFSNWFLPPEEGGEQAGRGYLDFTNPNALINRYYNLYNYINEKLGDIFADQQPVVIVISKITGLRIYKNNGQYISLTATSNYNTQNTFGYPPLYDKHRGPGSENFSLSNTSQASLYGVGAIRNTKVINSWNGPSRPLMDIEDEINKFISYVGIFGAPPATECSTSCFSINPGAESDYTDWTKAPNSYIFTGKDKDGNNVEGLYIPVKKAYEMWAKGRYMQNENNVYTPIDTNGIQTTSVYWEDVNGLIKSTTIEGSGEDAKIKVIIDKTKGEGNASIDFKVNNTIYWSWHIWVTDNPEGGAIYGQGIETDLSGTSFIPEYMDRNLGATNAGFLGNDWNKSGGLMYQWGRKDPIPTLVYKDAQFYEITGTAGTRRHENAGIVPSEPNSGRIPVKSRGVDTPDSINGNIRYSINNPIHMITNAIHDGTWFSKQEYKVSSADPVLIETWDLWSDNRRGLHSNATSSGADLKADSRSYELKSEFDPCPSGWRVPSQYGRSTINSDLNPYGRKNTGTVNDDEILANHMIYPDSVSPVLNGVKVYPGLGIDFMGTADRRIGILPTNGNYEYYGPDVTGGNHASVKQVRYQDQSSDGSLSTATYGVGGARATLFYSSPEDISKSPTGWNAIYVNQVVKANAAGGVRCMKDPNIGLLGNFNTQYVASAETDNTDYKLWTKEANSHVVMTGDAADAGATDKVLKISLKKAYAMQKLYLSDNKQLPVGVKNTPSVVWTTNPSLIKNVKITGTYPNEEIEVTLAARQKGNAVVAFHKGNNGVWGQSDPDKILWSWHIWAPITNPLDKTREVVYTTESQLNGGIKATTSGHIVNPTKSLLPPLTTIFMDRNLGALQDLPGYLSSGATPAVELQIKNQIQQSGGLHYQWGRKDPLPTFHNPGGIQNTQKAVTVQGTYNVFRQTNVDASGNVIYNVATPVTDAVFSSTDAVNGYSREWNTYKVSAGIAGTEPKHEKIRKVIKYATENPLSFLFRNRTGNETAAQNNISLTVKSSQVKDWISDENGQAQDRWGHAAEKSPYDPCPEGWRVPDTSMTGVFGATSDGKGSYAKGSSPWFYNGYNTNGTFNEYGLAQSTIYALTGGYVGTNNTITQKNYPGFTLSNNIESAPPTSRSGWVFNFGGSKYNIGNIPTTGIRGILGGNDWKNPSYASFPQADNYRYHTGLWTSSPVENYTGFAIGLSLESTAGNGGNLASGTAFYPQAAMSCRCAKIEKDANGKEIGRYDPNAIAVPQNVAAKAGNIFAEKQIEEIQKDNKKLTVFPNPVKNTLYINADDKAYYYQIYSVSGQLVKQGKFESKQADVSSLAQGVYLVRINNAETVVKIIKE</sequence>
<comment type="caution">
    <text evidence="5">The sequence shown here is derived from an EMBL/GenBank/DDBJ whole genome shotgun (WGS) entry which is preliminary data.</text>
</comment>
<gene>
    <name evidence="5" type="ORF">HNP38_003413</name>
</gene>
<proteinExistence type="predicted"/>
<evidence type="ECO:0000256" key="1">
    <source>
        <dbReference type="ARBA" id="ARBA00022729"/>
    </source>
</evidence>
<keyword evidence="6" id="KW-1185">Reference proteome</keyword>
<reference evidence="5 6" key="1">
    <citation type="submission" date="2020-08" db="EMBL/GenBank/DDBJ databases">
        <title>Functional genomics of gut bacteria from endangered species of beetles.</title>
        <authorList>
            <person name="Carlos-Shanley C."/>
        </authorList>
    </citation>
    <scope>NUCLEOTIDE SEQUENCE [LARGE SCALE GENOMIC DNA]</scope>
    <source>
        <strain evidence="5 6">S00151</strain>
    </source>
</reference>
<evidence type="ECO:0000259" key="4">
    <source>
        <dbReference type="Pfam" id="PF18962"/>
    </source>
</evidence>
<evidence type="ECO:0000313" key="6">
    <source>
        <dbReference type="Proteomes" id="UP000592180"/>
    </source>
</evidence>
<feature type="signal peptide" evidence="3">
    <location>
        <begin position="1"/>
        <end position="20"/>
    </location>
</feature>